<dbReference type="Gene3D" id="3.40.1190.20">
    <property type="match status" value="1"/>
</dbReference>
<dbReference type="EMBL" id="JAZHOF010000004">
    <property type="protein sequence ID" value="MEJ8571926.1"/>
    <property type="molecule type" value="Genomic_DNA"/>
</dbReference>
<dbReference type="GO" id="GO:0009229">
    <property type="term" value="P:thiamine diphosphate biosynthetic process"/>
    <property type="evidence" value="ECO:0007669"/>
    <property type="project" value="UniProtKB-UniRule"/>
</dbReference>
<keyword evidence="13" id="KW-1185">Reference proteome</keyword>
<protein>
    <recommendedName>
        <fullName evidence="11">Hydroxyethylthiazole kinase</fullName>
        <ecNumber evidence="11">2.7.1.50</ecNumber>
    </recommendedName>
    <alternativeName>
        <fullName evidence="11">4-methyl-5-beta-hydroxyethylthiazole kinase</fullName>
        <shortName evidence="11">TH kinase</shortName>
        <shortName evidence="11">Thz kinase</shortName>
    </alternativeName>
</protein>
<keyword evidence="5 11" id="KW-0479">Metal-binding</keyword>
<name>A0AAW9RWK3_9HYPH</name>
<evidence type="ECO:0000256" key="2">
    <source>
        <dbReference type="ARBA" id="ARBA00001946"/>
    </source>
</evidence>
<comment type="pathway">
    <text evidence="3 11">Cofactor biosynthesis; thiamine diphosphate biosynthesis; 4-methyl-5-(2-phosphoethyl)-thiazole from 5-(2-hydroxyethyl)-4-methylthiazole: step 1/1.</text>
</comment>
<evidence type="ECO:0000256" key="3">
    <source>
        <dbReference type="ARBA" id="ARBA00004868"/>
    </source>
</evidence>
<feature type="binding site" evidence="11">
    <location>
        <position position="47"/>
    </location>
    <ligand>
        <name>substrate</name>
    </ligand>
</feature>
<dbReference type="InterPro" id="IPR029056">
    <property type="entry name" value="Ribokinase-like"/>
</dbReference>
<evidence type="ECO:0000256" key="7">
    <source>
        <dbReference type="ARBA" id="ARBA00022777"/>
    </source>
</evidence>
<comment type="catalytic activity">
    <reaction evidence="1 11">
        <text>5-(2-hydroxyethyl)-4-methylthiazole + ATP = 4-methyl-5-(2-phosphooxyethyl)-thiazole + ADP + H(+)</text>
        <dbReference type="Rhea" id="RHEA:24212"/>
        <dbReference type="ChEBI" id="CHEBI:15378"/>
        <dbReference type="ChEBI" id="CHEBI:17957"/>
        <dbReference type="ChEBI" id="CHEBI:30616"/>
        <dbReference type="ChEBI" id="CHEBI:58296"/>
        <dbReference type="ChEBI" id="CHEBI:456216"/>
        <dbReference type="EC" id="2.7.1.50"/>
    </reaction>
</comment>
<dbReference type="PIRSF" id="PIRSF000513">
    <property type="entry name" value="Thz_kinase"/>
    <property type="match status" value="1"/>
</dbReference>
<reference evidence="12 13" key="1">
    <citation type="submission" date="2024-02" db="EMBL/GenBank/DDBJ databases">
        <title>Genome analysis and characterization of Microbaculum marinisediminis sp. nov., isolated from marine sediment.</title>
        <authorList>
            <person name="Du Z.-J."/>
            <person name="Ye Y.-Q."/>
            <person name="Zhang Z.-R."/>
            <person name="Yuan S.-M."/>
            <person name="Zhang X.-Y."/>
        </authorList>
    </citation>
    <scope>NUCLEOTIDE SEQUENCE [LARGE SCALE GENOMIC DNA]</scope>
    <source>
        <strain evidence="12 13">SDUM1044001</strain>
    </source>
</reference>
<dbReference type="PRINTS" id="PR01099">
    <property type="entry name" value="HYETHTZKNASE"/>
</dbReference>
<dbReference type="GO" id="GO:0009228">
    <property type="term" value="P:thiamine biosynthetic process"/>
    <property type="evidence" value="ECO:0007669"/>
    <property type="project" value="UniProtKB-KW"/>
</dbReference>
<feature type="binding site" evidence="11">
    <location>
        <position position="182"/>
    </location>
    <ligand>
        <name>substrate</name>
    </ligand>
</feature>
<dbReference type="RefSeq" id="WP_340329627.1">
    <property type="nucleotide sequence ID" value="NZ_JAZHOF010000004.1"/>
</dbReference>
<evidence type="ECO:0000256" key="8">
    <source>
        <dbReference type="ARBA" id="ARBA00022840"/>
    </source>
</evidence>
<sequence length="252" mass="25418">MTIDSAAVAGALARLRERRPRVHCITNSAAVNFTANVLLSAGAIPSMTVNPEELPDFVASADALLVNLGTLDPLRREAIDVAVGVAGAAGTPWALDPVFVERSRPRLALARQLLARGPTVIRGNRPELDGLTGAGGDDAAADALARSSRATVVRTGEVDYVTDGARAVRIAGGHPLMASITAAGCAATALLAGFLAVEDDPVTAASACLGFVAAAAERAGAQAAGPGSFVPAFLDALHALTPEEAGAQARIS</sequence>
<dbReference type="GO" id="GO:0004417">
    <property type="term" value="F:hydroxyethylthiazole kinase activity"/>
    <property type="evidence" value="ECO:0007669"/>
    <property type="project" value="UniProtKB-UniRule"/>
</dbReference>
<dbReference type="InterPro" id="IPR000417">
    <property type="entry name" value="Hyethyz_kinase"/>
</dbReference>
<dbReference type="NCBIfam" id="NF006830">
    <property type="entry name" value="PRK09355.1"/>
    <property type="match status" value="1"/>
</dbReference>
<keyword evidence="10 11" id="KW-0784">Thiamine biosynthesis</keyword>
<evidence type="ECO:0000256" key="10">
    <source>
        <dbReference type="ARBA" id="ARBA00022977"/>
    </source>
</evidence>
<comment type="similarity">
    <text evidence="11">Belongs to the Thz kinase family.</text>
</comment>
<keyword evidence="6 11" id="KW-0547">Nucleotide-binding</keyword>
<dbReference type="GO" id="GO:0005524">
    <property type="term" value="F:ATP binding"/>
    <property type="evidence" value="ECO:0007669"/>
    <property type="project" value="UniProtKB-UniRule"/>
</dbReference>
<feature type="binding site" evidence="11">
    <location>
        <position position="122"/>
    </location>
    <ligand>
        <name>ATP</name>
        <dbReference type="ChEBI" id="CHEBI:30616"/>
    </ligand>
</feature>
<evidence type="ECO:0000313" key="12">
    <source>
        <dbReference type="EMBL" id="MEJ8571926.1"/>
    </source>
</evidence>
<keyword evidence="4 11" id="KW-0808">Transferase</keyword>
<dbReference type="Pfam" id="PF02110">
    <property type="entry name" value="HK"/>
    <property type="match status" value="1"/>
</dbReference>
<evidence type="ECO:0000256" key="4">
    <source>
        <dbReference type="ARBA" id="ARBA00022679"/>
    </source>
</evidence>
<evidence type="ECO:0000256" key="1">
    <source>
        <dbReference type="ARBA" id="ARBA00001771"/>
    </source>
</evidence>
<evidence type="ECO:0000256" key="5">
    <source>
        <dbReference type="ARBA" id="ARBA00022723"/>
    </source>
</evidence>
<dbReference type="EC" id="2.7.1.50" evidence="11"/>
<comment type="caution">
    <text evidence="12">The sequence shown here is derived from an EMBL/GenBank/DDBJ whole genome shotgun (WGS) entry which is preliminary data.</text>
</comment>
<dbReference type="HAMAP" id="MF_00228">
    <property type="entry name" value="Thz_kinase"/>
    <property type="match status" value="1"/>
</dbReference>
<evidence type="ECO:0000256" key="11">
    <source>
        <dbReference type="HAMAP-Rule" id="MF_00228"/>
    </source>
</evidence>
<gene>
    <name evidence="11 12" type="primary">thiM</name>
    <name evidence="12" type="ORF">V3328_10610</name>
</gene>
<organism evidence="12 13">
    <name type="scientific">Microbaculum marinum</name>
    <dbReference type="NCBI Taxonomy" id="1764581"/>
    <lineage>
        <taxon>Bacteria</taxon>
        <taxon>Pseudomonadati</taxon>
        <taxon>Pseudomonadota</taxon>
        <taxon>Alphaproteobacteria</taxon>
        <taxon>Hyphomicrobiales</taxon>
        <taxon>Tepidamorphaceae</taxon>
        <taxon>Microbaculum</taxon>
    </lineage>
</organism>
<keyword evidence="8 11" id="KW-0067">ATP-binding</keyword>
<evidence type="ECO:0000256" key="6">
    <source>
        <dbReference type="ARBA" id="ARBA00022741"/>
    </source>
</evidence>
<dbReference type="AlphaFoldDB" id="A0AAW9RWK3"/>
<evidence type="ECO:0000313" key="13">
    <source>
        <dbReference type="Proteomes" id="UP001378188"/>
    </source>
</evidence>
<keyword evidence="9 11" id="KW-0460">Magnesium</keyword>
<feature type="binding site" evidence="11">
    <location>
        <position position="155"/>
    </location>
    <ligand>
        <name>ATP</name>
        <dbReference type="ChEBI" id="CHEBI:30616"/>
    </ligand>
</feature>
<comment type="cofactor">
    <cofactor evidence="2 11">
        <name>Mg(2+)</name>
        <dbReference type="ChEBI" id="CHEBI:18420"/>
    </cofactor>
</comment>
<dbReference type="CDD" id="cd01170">
    <property type="entry name" value="THZ_kinase"/>
    <property type="match status" value="1"/>
</dbReference>
<dbReference type="Proteomes" id="UP001378188">
    <property type="component" value="Unassembled WGS sequence"/>
</dbReference>
<proteinExistence type="inferred from homology"/>
<evidence type="ECO:0000256" key="9">
    <source>
        <dbReference type="ARBA" id="ARBA00022842"/>
    </source>
</evidence>
<comment type="function">
    <text evidence="11">Catalyzes the phosphorylation of the hydroxyl group of 4-methyl-5-beta-hydroxyethylthiazole (THZ).</text>
</comment>
<dbReference type="SUPFAM" id="SSF53613">
    <property type="entry name" value="Ribokinase-like"/>
    <property type="match status" value="1"/>
</dbReference>
<keyword evidence="7 11" id="KW-0418">Kinase</keyword>
<dbReference type="GO" id="GO:0000287">
    <property type="term" value="F:magnesium ion binding"/>
    <property type="evidence" value="ECO:0007669"/>
    <property type="project" value="UniProtKB-UniRule"/>
</dbReference>
<accession>A0AAW9RWK3</accession>